<dbReference type="Gene3D" id="1.20.1560.10">
    <property type="entry name" value="ABC transporter type 1, transmembrane domain"/>
    <property type="match status" value="1"/>
</dbReference>
<dbReference type="InterPro" id="IPR039421">
    <property type="entry name" value="Type_1_exporter"/>
</dbReference>
<dbReference type="PANTHER" id="PTHR43394:SF1">
    <property type="entry name" value="ATP-BINDING CASSETTE SUB-FAMILY B MEMBER 10, MITOCHONDRIAL"/>
    <property type="match status" value="1"/>
</dbReference>
<evidence type="ECO:0000256" key="6">
    <source>
        <dbReference type="ARBA" id="ARBA00023136"/>
    </source>
</evidence>
<accession>A0ABT1NJK4</accession>
<dbReference type="SMART" id="SM00382">
    <property type="entry name" value="AAA"/>
    <property type="match status" value="1"/>
</dbReference>
<evidence type="ECO:0000259" key="9">
    <source>
        <dbReference type="PROSITE" id="PS50929"/>
    </source>
</evidence>
<evidence type="ECO:0000313" key="11">
    <source>
        <dbReference type="Proteomes" id="UP001651880"/>
    </source>
</evidence>
<dbReference type="GO" id="GO:0005524">
    <property type="term" value="F:ATP binding"/>
    <property type="evidence" value="ECO:0007669"/>
    <property type="project" value="UniProtKB-KW"/>
</dbReference>
<evidence type="ECO:0000313" key="10">
    <source>
        <dbReference type="EMBL" id="MCQ1530466.1"/>
    </source>
</evidence>
<dbReference type="SUPFAM" id="SSF90123">
    <property type="entry name" value="ABC transporter transmembrane region"/>
    <property type="match status" value="1"/>
</dbReference>
<dbReference type="InterPro" id="IPR036640">
    <property type="entry name" value="ABC1_TM_sf"/>
</dbReference>
<evidence type="ECO:0000256" key="4">
    <source>
        <dbReference type="ARBA" id="ARBA00022840"/>
    </source>
</evidence>
<comment type="subcellular location">
    <subcellularLocation>
        <location evidence="1">Cell membrane</location>
        <topology evidence="1">Multi-pass membrane protein</topology>
    </subcellularLocation>
</comment>
<protein>
    <submittedName>
        <fullName evidence="10">ABC transporter ATP-binding protein/permease</fullName>
    </submittedName>
</protein>
<keyword evidence="6 7" id="KW-0472">Membrane</keyword>
<dbReference type="Gene3D" id="3.40.50.300">
    <property type="entry name" value="P-loop containing nucleotide triphosphate hydrolases"/>
    <property type="match status" value="1"/>
</dbReference>
<dbReference type="SUPFAM" id="SSF52540">
    <property type="entry name" value="P-loop containing nucleoside triphosphate hydrolases"/>
    <property type="match status" value="1"/>
</dbReference>
<organism evidence="10 11">
    <name type="scientific">Lutispora saccharofermentans</name>
    <dbReference type="NCBI Taxonomy" id="3024236"/>
    <lineage>
        <taxon>Bacteria</taxon>
        <taxon>Bacillati</taxon>
        <taxon>Bacillota</taxon>
        <taxon>Clostridia</taxon>
        <taxon>Lutisporales</taxon>
        <taxon>Lutisporaceae</taxon>
        <taxon>Lutispora</taxon>
    </lineage>
</organism>
<feature type="domain" description="ABC transmembrane type-1" evidence="9">
    <location>
        <begin position="33"/>
        <end position="305"/>
    </location>
</feature>
<feature type="transmembrane region" description="Helical" evidence="7">
    <location>
        <begin position="63"/>
        <end position="86"/>
    </location>
</feature>
<dbReference type="Proteomes" id="UP001651880">
    <property type="component" value="Unassembled WGS sequence"/>
</dbReference>
<evidence type="ECO:0000256" key="7">
    <source>
        <dbReference type="SAM" id="Phobius"/>
    </source>
</evidence>
<dbReference type="RefSeq" id="WP_255227992.1">
    <property type="nucleotide sequence ID" value="NZ_JAJEKE010000012.1"/>
</dbReference>
<keyword evidence="2 7" id="KW-0812">Transmembrane</keyword>
<name>A0ABT1NJK4_9FIRM</name>
<dbReference type="InterPro" id="IPR003593">
    <property type="entry name" value="AAA+_ATPase"/>
</dbReference>
<sequence>MENRIATKQRWMPFIKFFLKNKVPWHLYILSYLCTIAMTSINLKLPLLTRDMMQGKIFEPGVVWGFVGLTVAASIIRALSTTLFEFGDSKFELNLKTNLWSKLMRMPMKYFNYEKPSGLVSRVTSDAQKVPNALSVVNSIIGGVQGLVGSIIIMYGMSRSLSMLMIPLIPWTMFVIWFIGRFEFKIGGLVQNKFSAMTGFMAERLGSMRLIKSFGAEGKEQKSGYETVENFFKAELYRAKIFSFIQQPIAKTIDIAILLLVFVLGAQEVGAGRLEVADLIAFYMYAEMLLPSIFALLQAYQYIKGVQGSAAKIGEILESDSEVFKREKSFSIPDSDINFKNISFAYTEKNVLNDLTFTIPKGKVTAIVGPSGSGKTTIFNLLERFYKPGNGIITFGDIPIEDIHLDEWRKAIGYVPQNSPLLSGTIRENICYGVGREVSEAEIMRAAKLANAYDFIRELPGKFDAEVGEVGGKLSGGERQRIAIARTIIKDPDYLLLDEATCSLDARAEQEVQKGLKNLMKGRTTIVIAHNMRTILDSDQIIVLSDGAVNGIGKHEELYKINAIYRQFVDLQLKECS</sequence>
<proteinExistence type="predicted"/>
<feature type="transmembrane region" description="Helical" evidence="7">
    <location>
        <begin position="132"/>
        <end position="155"/>
    </location>
</feature>
<keyword evidence="3" id="KW-0547">Nucleotide-binding</keyword>
<dbReference type="Pfam" id="PF00664">
    <property type="entry name" value="ABC_membrane"/>
    <property type="match status" value="1"/>
</dbReference>
<reference evidence="10 11" key="1">
    <citation type="submission" date="2021-10" db="EMBL/GenBank/DDBJ databases">
        <title>Lutispora strain m25 sp. nov., a thermophilic, non-spore-forming bacterium isolated from a lab-scale methanogenic bioreactor digesting anaerobic sludge.</title>
        <authorList>
            <person name="El Houari A."/>
            <person name="Mcdonald J."/>
        </authorList>
    </citation>
    <scope>NUCLEOTIDE SEQUENCE [LARGE SCALE GENOMIC DNA]</scope>
    <source>
        <strain evidence="11">m25</strain>
    </source>
</reference>
<feature type="transmembrane region" description="Helical" evidence="7">
    <location>
        <begin position="248"/>
        <end position="267"/>
    </location>
</feature>
<dbReference type="PROSITE" id="PS00211">
    <property type="entry name" value="ABC_TRANSPORTER_1"/>
    <property type="match status" value="1"/>
</dbReference>
<dbReference type="InterPro" id="IPR003439">
    <property type="entry name" value="ABC_transporter-like_ATP-bd"/>
</dbReference>
<evidence type="ECO:0000256" key="2">
    <source>
        <dbReference type="ARBA" id="ARBA00022692"/>
    </source>
</evidence>
<keyword evidence="11" id="KW-1185">Reference proteome</keyword>
<dbReference type="InterPro" id="IPR017871">
    <property type="entry name" value="ABC_transporter-like_CS"/>
</dbReference>
<dbReference type="PROSITE" id="PS50929">
    <property type="entry name" value="ABC_TM1F"/>
    <property type="match status" value="1"/>
</dbReference>
<evidence type="ECO:0000259" key="8">
    <source>
        <dbReference type="PROSITE" id="PS50893"/>
    </source>
</evidence>
<dbReference type="PROSITE" id="PS50893">
    <property type="entry name" value="ABC_TRANSPORTER_2"/>
    <property type="match status" value="1"/>
</dbReference>
<dbReference type="Pfam" id="PF00005">
    <property type="entry name" value="ABC_tran"/>
    <property type="match status" value="1"/>
</dbReference>
<feature type="transmembrane region" description="Helical" evidence="7">
    <location>
        <begin position="279"/>
        <end position="297"/>
    </location>
</feature>
<gene>
    <name evidence="10" type="ORF">LJD61_13020</name>
</gene>
<feature type="transmembrane region" description="Helical" evidence="7">
    <location>
        <begin position="25"/>
        <end position="43"/>
    </location>
</feature>
<evidence type="ECO:0000256" key="5">
    <source>
        <dbReference type="ARBA" id="ARBA00022989"/>
    </source>
</evidence>
<dbReference type="PANTHER" id="PTHR43394">
    <property type="entry name" value="ATP-DEPENDENT PERMEASE MDL1, MITOCHONDRIAL"/>
    <property type="match status" value="1"/>
</dbReference>
<evidence type="ECO:0000256" key="3">
    <source>
        <dbReference type="ARBA" id="ARBA00022741"/>
    </source>
</evidence>
<dbReference type="EMBL" id="JAJEKE010000012">
    <property type="protein sequence ID" value="MCQ1530466.1"/>
    <property type="molecule type" value="Genomic_DNA"/>
</dbReference>
<keyword evidence="5 7" id="KW-1133">Transmembrane helix</keyword>
<evidence type="ECO:0000256" key="1">
    <source>
        <dbReference type="ARBA" id="ARBA00004651"/>
    </source>
</evidence>
<feature type="transmembrane region" description="Helical" evidence="7">
    <location>
        <begin position="161"/>
        <end position="179"/>
    </location>
</feature>
<keyword evidence="4 10" id="KW-0067">ATP-binding</keyword>
<feature type="domain" description="ABC transporter" evidence="8">
    <location>
        <begin position="337"/>
        <end position="571"/>
    </location>
</feature>
<comment type="caution">
    <text evidence="10">The sequence shown here is derived from an EMBL/GenBank/DDBJ whole genome shotgun (WGS) entry which is preliminary data.</text>
</comment>
<dbReference type="InterPro" id="IPR027417">
    <property type="entry name" value="P-loop_NTPase"/>
</dbReference>
<dbReference type="InterPro" id="IPR011527">
    <property type="entry name" value="ABC1_TM_dom"/>
</dbReference>